<dbReference type="InterPro" id="IPR016197">
    <property type="entry name" value="Chromo-like_dom_sf"/>
</dbReference>
<dbReference type="CDD" id="cd00024">
    <property type="entry name" value="CD_CSD"/>
    <property type="match status" value="1"/>
</dbReference>
<organism evidence="2 3">
    <name type="scientific">Phytophthora nicotianae P1976</name>
    <dbReference type="NCBI Taxonomy" id="1317066"/>
    <lineage>
        <taxon>Eukaryota</taxon>
        <taxon>Sar</taxon>
        <taxon>Stramenopiles</taxon>
        <taxon>Oomycota</taxon>
        <taxon>Peronosporomycetes</taxon>
        <taxon>Peronosporales</taxon>
        <taxon>Peronosporaceae</taxon>
        <taxon>Phytophthora</taxon>
    </lineage>
</organism>
<accession>A0A080Z272</accession>
<name>A0A080Z272_PHYNI</name>
<dbReference type="AlphaFoldDB" id="A0A080Z272"/>
<evidence type="ECO:0008006" key="4">
    <source>
        <dbReference type="Google" id="ProtNLM"/>
    </source>
</evidence>
<dbReference type="Proteomes" id="UP000028582">
    <property type="component" value="Unassembled WGS sequence"/>
</dbReference>
<feature type="region of interest" description="Disordered" evidence="1">
    <location>
        <begin position="1"/>
        <end position="20"/>
    </location>
</feature>
<dbReference type="EMBL" id="ANJA01003894">
    <property type="protein sequence ID" value="ETO60733.1"/>
    <property type="molecule type" value="Genomic_DNA"/>
</dbReference>
<protein>
    <recommendedName>
        <fullName evidence="4">Chromo domain-containing protein</fullName>
    </recommendedName>
</protein>
<evidence type="ECO:0000313" key="2">
    <source>
        <dbReference type="EMBL" id="ETO60733.1"/>
    </source>
</evidence>
<evidence type="ECO:0000313" key="3">
    <source>
        <dbReference type="Proteomes" id="UP000028582"/>
    </source>
</evidence>
<sequence>MSAVGTREAQLNEDSWDPDEASGEFEVEKVLDARYIARTRASHWIEGYKIKWKGYGAPEWIPRGVLTVADFCTSSMGVSTLESVSRKCSLGASSRAWKSGNPLE</sequence>
<reference evidence="2 3" key="1">
    <citation type="submission" date="2013-11" db="EMBL/GenBank/DDBJ databases">
        <title>The Genome Sequence of Phytophthora parasitica P1976.</title>
        <authorList>
            <consortium name="The Broad Institute Genomics Platform"/>
            <person name="Russ C."/>
            <person name="Tyler B."/>
            <person name="Panabieres F."/>
            <person name="Shan W."/>
            <person name="Tripathy S."/>
            <person name="Grunwald N."/>
            <person name="Machado M."/>
            <person name="Johnson C.S."/>
            <person name="Walker B."/>
            <person name="Young S."/>
            <person name="Zeng Q."/>
            <person name="Gargeya S."/>
            <person name="Fitzgerald M."/>
            <person name="Haas B."/>
            <person name="Abouelleil A."/>
            <person name="Allen A.W."/>
            <person name="Alvarado L."/>
            <person name="Arachchi H.M."/>
            <person name="Berlin A.M."/>
            <person name="Chapman S.B."/>
            <person name="Gainer-Dewar J."/>
            <person name="Goldberg J."/>
            <person name="Griggs A."/>
            <person name="Gujja S."/>
            <person name="Hansen M."/>
            <person name="Howarth C."/>
            <person name="Imamovic A."/>
            <person name="Ireland A."/>
            <person name="Larimer J."/>
            <person name="McCowan C."/>
            <person name="Murphy C."/>
            <person name="Pearson M."/>
            <person name="Poon T.W."/>
            <person name="Priest M."/>
            <person name="Roberts A."/>
            <person name="Saif S."/>
            <person name="Shea T."/>
            <person name="Sisk P."/>
            <person name="Sykes S."/>
            <person name="Wortman J."/>
            <person name="Nusbaum C."/>
            <person name="Birren B."/>
        </authorList>
    </citation>
    <scope>NUCLEOTIDE SEQUENCE [LARGE SCALE GENOMIC DNA]</scope>
    <source>
        <strain evidence="2 3">P1976</strain>
    </source>
</reference>
<dbReference type="Gene3D" id="2.40.50.40">
    <property type="match status" value="1"/>
</dbReference>
<evidence type="ECO:0000256" key="1">
    <source>
        <dbReference type="SAM" id="MobiDB-lite"/>
    </source>
</evidence>
<gene>
    <name evidence="2" type="ORF">F444_21124</name>
</gene>
<dbReference type="SUPFAM" id="SSF54160">
    <property type="entry name" value="Chromo domain-like"/>
    <property type="match status" value="1"/>
</dbReference>
<proteinExistence type="predicted"/>
<comment type="caution">
    <text evidence="2">The sequence shown here is derived from an EMBL/GenBank/DDBJ whole genome shotgun (WGS) entry which is preliminary data.</text>
</comment>